<reference evidence="15 16" key="1">
    <citation type="journal article" date="2016" name="Nat. Commun.">
        <title>Thousands of microbial genomes shed light on interconnected biogeochemical processes in an aquifer system.</title>
        <authorList>
            <person name="Anantharaman K."/>
            <person name="Brown C.T."/>
            <person name="Hug L.A."/>
            <person name="Sharon I."/>
            <person name="Castelle C.J."/>
            <person name="Probst A.J."/>
            <person name="Thomas B.C."/>
            <person name="Singh A."/>
            <person name="Wilkins M.J."/>
            <person name="Karaoz U."/>
            <person name="Brodie E.L."/>
            <person name="Williams K.H."/>
            <person name="Hubbard S.S."/>
            <person name="Banfield J.F."/>
        </authorList>
    </citation>
    <scope>NUCLEOTIDE SEQUENCE [LARGE SCALE GENOMIC DNA]</scope>
</reference>
<dbReference type="GO" id="GO:0009252">
    <property type="term" value="P:peptidoglycan biosynthetic process"/>
    <property type="evidence" value="ECO:0007669"/>
    <property type="project" value="UniProtKB-UniRule"/>
</dbReference>
<keyword evidence="3 10" id="KW-0963">Cytoplasm</keyword>
<keyword evidence="4 10" id="KW-0436">Ligase</keyword>
<proteinExistence type="inferred from homology"/>
<feature type="domain" description="ATP-grasp" evidence="14">
    <location>
        <begin position="111"/>
        <end position="317"/>
    </location>
</feature>
<sequence>MSKIRVGVVRGGPSAEYPVSLKTGESVLRNLDAGKYAPVDILLTKRGEWYMKGLRTDLGSIAERVDVIWNALHGTFGEDGKAQRLFESFGIPYTGSDTLASALGMHKGLAKERFKEAGLFTSDGVVAASGDRFDDIMDELTRNPNLRPPVIVKPIAGGSSVATKIVWDVSELQEAINEASRYGDVLIEEYLPGKEATVCVVDGSEEGASLVFHPIEIVPPESNGFFDYEAKYSGISKEICPGRFTPDEHDQLRDLALRAHRAIGARHYSRSDFIVSPRGIAILEINTLPGLTEESLFPKALHAGGVTLPEFIDHVIALALYKK</sequence>
<comment type="function">
    <text evidence="10">Cell wall formation.</text>
</comment>
<dbReference type="PIRSF" id="PIRSF039102">
    <property type="entry name" value="Ddl/VanB"/>
    <property type="match status" value="1"/>
</dbReference>
<dbReference type="Pfam" id="PF07478">
    <property type="entry name" value="Dala_Dala_lig_C"/>
    <property type="match status" value="1"/>
</dbReference>
<comment type="catalytic activity">
    <reaction evidence="10">
        <text>2 D-alanine + ATP = D-alanyl-D-alanine + ADP + phosphate + H(+)</text>
        <dbReference type="Rhea" id="RHEA:11224"/>
        <dbReference type="ChEBI" id="CHEBI:15378"/>
        <dbReference type="ChEBI" id="CHEBI:30616"/>
        <dbReference type="ChEBI" id="CHEBI:43474"/>
        <dbReference type="ChEBI" id="CHEBI:57416"/>
        <dbReference type="ChEBI" id="CHEBI:57822"/>
        <dbReference type="ChEBI" id="CHEBI:456216"/>
        <dbReference type="EC" id="6.3.2.4"/>
    </reaction>
</comment>
<dbReference type="Gene3D" id="3.30.470.20">
    <property type="entry name" value="ATP-grasp fold, B domain"/>
    <property type="match status" value="1"/>
</dbReference>
<comment type="pathway">
    <text evidence="10">Cell wall biogenesis; peptidoglycan biosynthesis.</text>
</comment>
<keyword evidence="12" id="KW-0464">Manganese</keyword>
<accession>A0A1G2DCV2</accession>
<dbReference type="GO" id="GO:0071555">
    <property type="term" value="P:cell wall organization"/>
    <property type="evidence" value="ECO:0007669"/>
    <property type="project" value="UniProtKB-KW"/>
</dbReference>
<dbReference type="GO" id="GO:0046872">
    <property type="term" value="F:metal ion binding"/>
    <property type="evidence" value="ECO:0007669"/>
    <property type="project" value="UniProtKB-KW"/>
</dbReference>
<dbReference type="PANTHER" id="PTHR23132:SF23">
    <property type="entry name" value="D-ALANINE--D-ALANINE LIGASE B"/>
    <property type="match status" value="1"/>
</dbReference>
<comment type="subcellular location">
    <subcellularLocation>
        <location evidence="1 10">Cytoplasm</location>
    </subcellularLocation>
</comment>
<keyword evidence="8 10" id="KW-0573">Peptidoglycan synthesis</keyword>
<evidence type="ECO:0000313" key="16">
    <source>
        <dbReference type="Proteomes" id="UP000178534"/>
    </source>
</evidence>
<dbReference type="NCBIfam" id="NF002378">
    <property type="entry name" value="PRK01372.1"/>
    <property type="match status" value="1"/>
</dbReference>
<dbReference type="EC" id="6.3.2.4" evidence="10"/>
<evidence type="ECO:0000256" key="4">
    <source>
        <dbReference type="ARBA" id="ARBA00022598"/>
    </source>
</evidence>
<dbReference type="GO" id="GO:0005524">
    <property type="term" value="F:ATP binding"/>
    <property type="evidence" value="ECO:0007669"/>
    <property type="project" value="UniProtKB-UniRule"/>
</dbReference>
<feature type="binding site" evidence="12">
    <location>
        <position position="272"/>
    </location>
    <ligand>
        <name>Mg(2+)</name>
        <dbReference type="ChEBI" id="CHEBI:18420"/>
        <label>1</label>
    </ligand>
</feature>
<dbReference type="HAMAP" id="MF_00047">
    <property type="entry name" value="Dala_Dala_lig"/>
    <property type="match status" value="1"/>
</dbReference>
<gene>
    <name evidence="10" type="primary">ddl</name>
    <name evidence="15" type="ORF">A2942_04455</name>
</gene>
<name>A0A1G2DCV2_9BACT</name>
<keyword evidence="12" id="KW-0460">Magnesium</keyword>
<keyword evidence="12" id="KW-0479">Metal-binding</keyword>
<dbReference type="GO" id="GO:0008360">
    <property type="term" value="P:regulation of cell shape"/>
    <property type="evidence" value="ECO:0007669"/>
    <property type="project" value="UniProtKB-KW"/>
</dbReference>
<keyword evidence="6 13" id="KW-0067">ATP-binding</keyword>
<evidence type="ECO:0000256" key="13">
    <source>
        <dbReference type="PROSITE-ProRule" id="PRU00409"/>
    </source>
</evidence>
<dbReference type="SUPFAM" id="SSF52440">
    <property type="entry name" value="PreATP-grasp domain"/>
    <property type="match status" value="1"/>
</dbReference>
<comment type="similarity">
    <text evidence="2 10">Belongs to the D-alanine--D-alanine ligase family.</text>
</comment>
<dbReference type="InterPro" id="IPR016185">
    <property type="entry name" value="PreATP-grasp_dom_sf"/>
</dbReference>
<dbReference type="InterPro" id="IPR013815">
    <property type="entry name" value="ATP_grasp_subdomain_1"/>
</dbReference>
<dbReference type="Pfam" id="PF01820">
    <property type="entry name" value="Dala_Dala_lig_N"/>
    <property type="match status" value="2"/>
</dbReference>
<feature type="binding site" evidence="12">
    <location>
        <position position="284"/>
    </location>
    <ligand>
        <name>Mg(2+)</name>
        <dbReference type="ChEBI" id="CHEBI:18420"/>
        <label>1</label>
    </ligand>
</feature>
<evidence type="ECO:0000256" key="7">
    <source>
        <dbReference type="ARBA" id="ARBA00022960"/>
    </source>
</evidence>
<evidence type="ECO:0000256" key="6">
    <source>
        <dbReference type="ARBA" id="ARBA00022840"/>
    </source>
</evidence>
<dbReference type="AlphaFoldDB" id="A0A1G2DCV2"/>
<dbReference type="PROSITE" id="PS50975">
    <property type="entry name" value="ATP_GRASP"/>
    <property type="match status" value="1"/>
</dbReference>
<keyword evidence="5 13" id="KW-0547">Nucleotide-binding</keyword>
<dbReference type="GO" id="GO:0008716">
    <property type="term" value="F:D-alanine-D-alanine ligase activity"/>
    <property type="evidence" value="ECO:0007669"/>
    <property type="project" value="UniProtKB-UniRule"/>
</dbReference>
<comment type="cofactor">
    <cofactor evidence="12">
        <name>Mg(2+)</name>
        <dbReference type="ChEBI" id="CHEBI:18420"/>
    </cofactor>
    <cofactor evidence="12">
        <name>Mn(2+)</name>
        <dbReference type="ChEBI" id="CHEBI:29035"/>
    </cofactor>
    <text evidence="12">Binds 2 magnesium or manganese ions per subunit.</text>
</comment>
<evidence type="ECO:0000256" key="5">
    <source>
        <dbReference type="ARBA" id="ARBA00022741"/>
    </source>
</evidence>
<feature type="active site" evidence="11">
    <location>
        <position position="295"/>
    </location>
</feature>
<dbReference type="GO" id="GO:0005737">
    <property type="term" value="C:cytoplasm"/>
    <property type="evidence" value="ECO:0007669"/>
    <property type="project" value="UniProtKB-SubCell"/>
</dbReference>
<evidence type="ECO:0000256" key="10">
    <source>
        <dbReference type="HAMAP-Rule" id="MF_00047"/>
    </source>
</evidence>
<evidence type="ECO:0000256" key="9">
    <source>
        <dbReference type="ARBA" id="ARBA00023316"/>
    </source>
</evidence>
<organism evidence="15 16">
    <name type="scientific">Candidatus Lloydbacteria bacterium RIFCSPLOWO2_01_FULL_50_20</name>
    <dbReference type="NCBI Taxonomy" id="1798665"/>
    <lineage>
        <taxon>Bacteria</taxon>
        <taxon>Candidatus Lloydiibacteriota</taxon>
    </lineage>
</organism>
<dbReference type="EMBL" id="MHLP01000037">
    <property type="protein sequence ID" value="OGZ11469.1"/>
    <property type="molecule type" value="Genomic_DNA"/>
</dbReference>
<dbReference type="InterPro" id="IPR011761">
    <property type="entry name" value="ATP-grasp"/>
</dbReference>
<dbReference type="UniPathway" id="UPA00219"/>
<evidence type="ECO:0000256" key="1">
    <source>
        <dbReference type="ARBA" id="ARBA00004496"/>
    </source>
</evidence>
<dbReference type="PROSITE" id="PS00844">
    <property type="entry name" value="DALA_DALA_LIGASE_2"/>
    <property type="match status" value="1"/>
</dbReference>
<evidence type="ECO:0000259" key="14">
    <source>
        <dbReference type="PROSITE" id="PS50975"/>
    </source>
</evidence>
<keyword evidence="9 10" id="KW-0961">Cell wall biogenesis/degradation</keyword>
<dbReference type="STRING" id="1798665.A2942_04455"/>
<feature type="binding site" evidence="12">
    <location>
        <position position="284"/>
    </location>
    <ligand>
        <name>Mg(2+)</name>
        <dbReference type="ChEBI" id="CHEBI:18420"/>
        <label>2</label>
    </ligand>
</feature>
<dbReference type="SUPFAM" id="SSF56059">
    <property type="entry name" value="Glutathione synthetase ATP-binding domain-like"/>
    <property type="match status" value="1"/>
</dbReference>
<feature type="active site" evidence="11">
    <location>
        <position position="159"/>
    </location>
</feature>
<dbReference type="InterPro" id="IPR011127">
    <property type="entry name" value="Dala_Dala_lig_N"/>
</dbReference>
<dbReference type="PANTHER" id="PTHR23132">
    <property type="entry name" value="D-ALANINE--D-ALANINE LIGASE"/>
    <property type="match status" value="1"/>
</dbReference>
<comment type="caution">
    <text evidence="15">The sequence shown here is derived from an EMBL/GenBank/DDBJ whole genome shotgun (WGS) entry which is preliminary data.</text>
</comment>
<feature type="binding site" evidence="12">
    <location>
        <position position="286"/>
    </location>
    <ligand>
        <name>Mg(2+)</name>
        <dbReference type="ChEBI" id="CHEBI:18420"/>
        <label>2</label>
    </ligand>
</feature>
<dbReference type="InterPro" id="IPR005905">
    <property type="entry name" value="D_ala_D_ala"/>
</dbReference>
<keyword evidence="7 10" id="KW-0133">Cell shape</keyword>
<dbReference type="Gene3D" id="3.40.50.20">
    <property type="match status" value="1"/>
</dbReference>
<feature type="active site" evidence="11">
    <location>
        <position position="16"/>
    </location>
</feature>
<evidence type="ECO:0000256" key="12">
    <source>
        <dbReference type="PIRSR" id="PIRSR039102-3"/>
    </source>
</evidence>
<evidence type="ECO:0000256" key="3">
    <source>
        <dbReference type="ARBA" id="ARBA00022490"/>
    </source>
</evidence>
<evidence type="ECO:0000313" key="15">
    <source>
        <dbReference type="EMBL" id="OGZ11469.1"/>
    </source>
</evidence>
<evidence type="ECO:0000256" key="8">
    <source>
        <dbReference type="ARBA" id="ARBA00022984"/>
    </source>
</evidence>
<dbReference type="Proteomes" id="UP000178534">
    <property type="component" value="Unassembled WGS sequence"/>
</dbReference>
<evidence type="ECO:0000256" key="11">
    <source>
        <dbReference type="PIRSR" id="PIRSR039102-1"/>
    </source>
</evidence>
<dbReference type="InterPro" id="IPR011095">
    <property type="entry name" value="Dala_Dala_lig_C"/>
</dbReference>
<evidence type="ECO:0000256" key="2">
    <source>
        <dbReference type="ARBA" id="ARBA00010871"/>
    </source>
</evidence>
<protein>
    <recommendedName>
        <fullName evidence="10">D-alanine--D-alanine ligase</fullName>
        <ecNumber evidence="10">6.3.2.4</ecNumber>
    </recommendedName>
    <alternativeName>
        <fullName evidence="10">D-Ala-D-Ala ligase</fullName>
    </alternativeName>
    <alternativeName>
        <fullName evidence="10">D-alanylalanine synthetase</fullName>
    </alternativeName>
</protein>
<dbReference type="Gene3D" id="3.30.1490.20">
    <property type="entry name" value="ATP-grasp fold, A domain"/>
    <property type="match status" value="1"/>
</dbReference>
<dbReference type="InterPro" id="IPR000291">
    <property type="entry name" value="D-Ala_lig_Van_CS"/>
</dbReference>